<dbReference type="AlphaFoldDB" id="A0AAE1MXF7"/>
<dbReference type="InterPro" id="IPR036908">
    <property type="entry name" value="RlpA-like_sf"/>
</dbReference>
<dbReference type="SUPFAM" id="SSF50685">
    <property type="entry name" value="Barwin-like endoglucanases"/>
    <property type="match status" value="1"/>
</dbReference>
<dbReference type="InterPro" id="IPR044301">
    <property type="entry name" value="PR4"/>
</dbReference>
<keyword evidence="6" id="KW-1185">Reference proteome</keyword>
<dbReference type="PANTHER" id="PTHR46351:SF7">
    <property type="entry name" value="HEVEIN-LIKE PREPROPROTEIN"/>
    <property type="match status" value="1"/>
</dbReference>
<dbReference type="InterPro" id="IPR001153">
    <property type="entry name" value="Barwin_dom"/>
</dbReference>
<dbReference type="PROSITE" id="PS00772">
    <property type="entry name" value="BARWIN_2"/>
    <property type="match status" value="1"/>
</dbReference>
<dbReference type="Proteomes" id="UP001293593">
    <property type="component" value="Unassembled WGS sequence"/>
</dbReference>
<feature type="chain" id="PRO_5042230245" description="Barwin domain-containing protein" evidence="3">
    <location>
        <begin position="22"/>
        <end position="157"/>
    </location>
</feature>
<dbReference type="PROSITE" id="PS51174">
    <property type="entry name" value="BARWIN_3"/>
    <property type="match status" value="1"/>
</dbReference>
<dbReference type="EMBL" id="JAWXYG010000003">
    <property type="protein sequence ID" value="KAK4278995.1"/>
    <property type="molecule type" value="Genomic_DNA"/>
</dbReference>
<keyword evidence="1" id="KW-0147">Chitin-binding</keyword>
<sequence>MRKESVLWGLCMLSLVGMAWGQRATNVTATYHFYEPEKHNWDLMAVSAFCSTWDANKPLSWRSKYGWAAFCGPVGPTGQAACGRCLRITNSRTNAQQTVRIVDQCSNGGLDLDVGVFQRFDTDGNGNAQGHLIVDYDFVDCQDPAINDSSVVCVFDH</sequence>
<name>A0AAE1MXF7_9FABA</name>
<evidence type="ECO:0000313" key="6">
    <source>
        <dbReference type="Proteomes" id="UP001293593"/>
    </source>
</evidence>
<keyword evidence="2" id="KW-1015">Disulfide bond</keyword>
<accession>A0AAE1MXF7</accession>
<dbReference type="FunFam" id="2.40.40.10:FF:000007">
    <property type="entry name" value="Papaya barwin-like protein"/>
    <property type="match status" value="1"/>
</dbReference>
<evidence type="ECO:0000259" key="4">
    <source>
        <dbReference type="PROSITE" id="PS51174"/>
    </source>
</evidence>
<keyword evidence="3" id="KW-0732">Signal</keyword>
<evidence type="ECO:0000256" key="2">
    <source>
        <dbReference type="ARBA" id="ARBA00023157"/>
    </source>
</evidence>
<evidence type="ECO:0000256" key="1">
    <source>
        <dbReference type="ARBA" id="ARBA00022669"/>
    </source>
</evidence>
<dbReference type="CDD" id="cd22777">
    <property type="entry name" value="DPBB_barwin-like"/>
    <property type="match status" value="1"/>
</dbReference>
<dbReference type="Pfam" id="PF00967">
    <property type="entry name" value="Barwin"/>
    <property type="match status" value="1"/>
</dbReference>
<evidence type="ECO:0000256" key="3">
    <source>
        <dbReference type="SAM" id="SignalP"/>
    </source>
</evidence>
<feature type="signal peptide" evidence="3">
    <location>
        <begin position="1"/>
        <end position="21"/>
    </location>
</feature>
<evidence type="ECO:0000313" key="5">
    <source>
        <dbReference type="EMBL" id="KAK4278995.1"/>
    </source>
</evidence>
<dbReference type="GO" id="GO:0004540">
    <property type="term" value="F:RNA nuclease activity"/>
    <property type="evidence" value="ECO:0007669"/>
    <property type="project" value="InterPro"/>
</dbReference>
<dbReference type="GO" id="GO:0008061">
    <property type="term" value="F:chitin binding"/>
    <property type="evidence" value="ECO:0007669"/>
    <property type="project" value="UniProtKB-KW"/>
</dbReference>
<dbReference type="PANTHER" id="PTHR46351">
    <property type="entry name" value="WOUND-INDUCED PROTEIN WIN2"/>
    <property type="match status" value="1"/>
</dbReference>
<dbReference type="InterPro" id="IPR018226">
    <property type="entry name" value="Barwin_CS"/>
</dbReference>
<protein>
    <recommendedName>
        <fullName evidence="4">Barwin domain-containing protein</fullName>
    </recommendedName>
</protein>
<feature type="domain" description="Barwin" evidence="4">
    <location>
        <begin position="22"/>
        <end position="143"/>
    </location>
</feature>
<dbReference type="GO" id="GO:0050832">
    <property type="term" value="P:defense response to fungus"/>
    <property type="evidence" value="ECO:0007669"/>
    <property type="project" value="InterPro"/>
</dbReference>
<comment type="caution">
    <text evidence="5">The sequence shown here is derived from an EMBL/GenBank/DDBJ whole genome shotgun (WGS) entry which is preliminary data.</text>
</comment>
<dbReference type="Gene3D" id="2.40.40.10">
    <property type="entry name" value="RlpA-like domain"/>
    <property type="match status" value="1"/>
</dbReference>
<proteinExistence type="predicted"/>
<reference evidence="5" key="1">
    <citation type="submission" date="2023-10" db="EMBL/GenBank/DDBJ databases">
        <title>Chromosome-level genome of the transformable northern wattle, Acacia crassicarpa.</title>
        <authorList>
            <person name="Massaro I."/>
            <person name="Sinha N.R."/>
            <person name="Poethig S."/>
            <person name="Leichty A.R."/>
        </authorList>
    </citation>
    <scope>NUCLEOTIDE SEQUENCE</scope>
    <source>
        <strain evidence="5">Acra3RX</strain>
        <tissue evidence="5">Leaf</tissue>
    </source>
</reference>
<dbReference type="PRINTS" id="PR00602">
    <property type="entry name" value="BARWIN"/>
</dbReference>
<gene>
    <name evidence="5" type="ORF">QN277_016761</name>
</gene>
<dbReference type="GO" id="GO:0042742">
    <property type="term" value="P:defense response to bacterium"/>
    <property type="evidence" value="ECO:0007669"/>
    <property type="project" value="InterPro"/>
</dbReference>
<organism evidence="5 6">
    <name type="scientific">Acacia crassicarpa</name>
    <name type="common">northern wattle</name>
    <dbReference type="NCBI Taxonomy" id="499986"/>
    <lineage>
        <taxon>Eukaryota</taxon>
        <taxon>Viridiplantae</taxon>
        <taxon>Streptophyta</taxon>
        <taxon>Embryophyta</taxon>
        <taxon>Tracheophyta</taxon>
        <taxon>Spermatophyta</taxon>
        <taxon>Magnoliopsida</taxon>
        <taxon>eudicotyledons</taxon>
        <taxon>Gunneridae</taxon>
        <taxon>Pentapetalae</taxon>
        <taxon>rosids</taxon>
        <taxon>fabids</taxon>
        <taxon>Fabales</taxon>
        <taxon>Fabaceae</taxon>
        <taxon>Caesalpinioideae</taxon>
        <taxon>mimosoid clade</taxon>
        <taxon>Acacieae</taxon>
        <taxon>Acacia</taxon>
    </lineage>
</organism>